<reference evidence="8 9" key="1">
    <citation type="submission" date="2018-06" db="EMBL/GenBank/DDBJ databases">
        <title>Complete Genome Sequence of Desulfobacter hydrogenophilus (DSM3380).</title>
        <authorList>
            <person name="Marietou A."/>
            <person name="Schreiber L."/>
            <person name="Marshall I."/>
            <person name="Jorgensen B."/>
        </authorList>
    </citation>
    <scope>NUCLEOTIDE SEQUENCE [LARGE SCALE GENOMIC DNA]</scope>
    <source>
        <strain evidence="8 9">DSM 3380</strain>
    </source>
</reference>
<reference evidence="7 10" key="2">
    <citation type="submission" date="2019-02" db="EMBL/GenBank/DDBJ databases">
        <title>Complete genome sequence of Desulfobacter hydrogenophilus AcRS1.</title>
        <authorList>
            <person name="Marietou A."/>
            <person name="Lund M.B."/>
            <person name="Marshall I.P.G."/>
            <person name="Schreiber L."/>
            <person name="Jorgensen B."/>
        </authorList>
    </citation>
    <scope>NUCLEOTIDE SEQUENCE [LARGE SCALE GENOMIC DNA]</scope>
    <source>
        <strain evidence="7 10">AcRS1</strain>
    </source>
</reference>
<evidence type="ECO:0000259" key="6">
    <source>
        <dbReference type="Pfam" id="PF00155"/>
    </source>
</evidence>
<dbReference type="Pfam" id="PF00155">
    <property type="entry name" value="Aminotran_1_2"/>
    <property type="match status" value="1"/>
</dbReference>
<name>A0A328FDD4_9BACT</name>
<dbReference type="InterPro" id="IPR015424">
    <property type="entry name" value="PyrdxlP-dep_Trfase"/>
</dbReference>
<dbReference type="Gene3D" id="3.90.1150.10">
    <property type="entry name" value="Aspartate Aminotransferase, domain 1"/>
    <property type="match status" value="1"/>
</dbReference>
<dbReference type="CDD" id="cd00609">
    <property type="entry name" value="AAT_like"/>
    <property type="match status" value="1"/>
</dbReference>
<dbReference type="OrthoDB" id="9803354at2"/>
<gene>
    <name evidence="8" type="ORF">DO021_09415</name>
    <name evidence="7" type="ORF">EYB58_16380</name>
</gene>
<dbReference type="InterPro" id="IPR015422">
    <property type="entry name" value="PyrdxlP-dep_Trfase_small"/>
</dbReference>
<dbReference type="EC" id="4.4.1.13" evidence="2"/>
<dbReference type="AlphaFoldDB" id="A0A328FDD4"/>
<comment type="similarity">
    <text evidence="5">Belongs to the class-II pyridoxal-phosphate-dependent aminotransferase family. MalY/PatB cystathionine beta-lyase subfamily.</text>
</comment>
<accession>A0A328FDD4</accession>
<dbReference type="Proteomes" id="UP000248798">
    <property type="component" value="Unassembled WGS sequence"/>
</dbReference>
<dbReference type="GO" id="GO:0030170">
    <property type="term" value="F:pyridoxal phosphate binding"/>
    <property type="evidence" value="ECO:0007669"/>
    <property type="project" value="InterPro"/>
</dbReference>
<dbReference type="RefSeq" id="WP_111956013.1">
    <property type="nucleotide sequence ID" value="NZ_CP036313.1"/>
</dbReference>
<protein>
    <recommendedName>
        <fullName evidence="2">cysteine-S-conjugate beta-lyase</fullName>
        <ecNumber evidence="2">4.4.1.13</ecNumber>
    </recommendedName>
</protein>
<dbReference type="PANTHER" id="PTHR43525:SF1">
    <property type="entry name" value="PROTEIN MALY"/>
    <property type="match status" value="1"/>
</dbReference>
<dbReference type="GO" id="GO:0008483">
    <property type="term" value="F:transaminase activity"/>
    <property type="evidence" value="ECO:0007669"/>
    <property type="project" value="UniProtKB-KW"/>
</dbReference>
<keyword evidence="8" id="KW-0808">Transferase</keyword>
<evidence type="ECO:0000313" key="10">
    <source>
        <dbReference type="Proteomes" id="UP000293902"/>
    </source>
</evidence>
<evidence type="ECO:0000256" key="5">
    <source>
        <dbReference type="ARBA" id="ARBA00037974"/>
    </source>
</evidence>
<dbReference type="EMBL" id="CP036313">
    <property type="protein sequence ID" value="QBH14355.1"/>
    <property type="molecule type" value="Genomic_DNA"/>
</dbReference>
<evidence type="ECO:0000256" key="2">
    <source>
        <dbReference type="ARBA" id="ARBA00012224"/>
    </source>
</evidence>
<dbReference type="Gene3D" id="3.40.640.10">
    <property type="entry name" value="Type I PLP-dependent aspartate aminotransferase-like (Major domain)"/>
    <property type="match status" value="1"/>
</dbReference>
<dbReference type="GO" id="GO:0047804">
    <property type="term" value="F:cysteine-S-conjugate beta-lyase activity"/>
    <property type="evidence" value="ECO:0007669"/>
    <property type="project" value="UniProtKB-EC"/>
</dbReference>
<dbReference type="PANTHER" id="PTHR43525">
    <property type="entry name" value="PROTEIN MALY"/>
    <property type="match status" value="1"/>
</dbReference>
<evidence type="ECO:0000313" key="8">
    <source>
        <dbReference type="EMBL" id="RAM02319.1"/>
    </source>
</evidence>
<keyword evidence="10" id="KW-1185">Reference proteome</keyword>
<dbReference type="Proteomes" id="UP000293902">
    <property type="component" value="Chromosome"/>
</dbReference>
<dbReference type="InterPro" id="IPR027619">
    <property type="entry name" value="C-S_lyase_PatB-like"/>
</dbReference>
<dbReference type="EMBL" id="QLNI01000016">
    <property type="protein sequence ID" value="RAM02319.1"/>
    <property type="molecule type" value="Genomic_DNA"/>
</dbReference>
<evidence type="ECO:0000313" key="7">
    <source>
        <dbReference type="EMBL" id="QBH14355.1"/>
    </source>
</evidence>
<keyword evidence="4" id="KW-0456">Lyase</keyword>
<dbReference type="InterPro" id="IPR051798">
    <property type="entry name" value="Class-II_PLP-Dep_Aminotrans"/>
</dbReference>
<dbReference type="InterPro" id="IPR004839">
    <property type="entry name" value="Aminotransferase_I/II_large"/>
</dbReference>
<organism evidence="8 9">
    <name type="scientific">Desulfobacter hydrogenophilus</name>
    <dbReference type="NCBI Taxonomy" id="2291"/>
    <lineage>
        <taxon>Bacteria</taxon>
        <taxon>Pseudomonadati</taxon>
        <taxon>Thermodesulfobacteriota</taxon>
        <taxon>Desulfobacteria</taxon>
        <taxon>Desulfobacterales</taxon>
        <taxon>Desulfobacteraceae</taxon>
        <taxon>Desulfobacter</taxon>
    </lineage>
</organism>
<evidence type="ECO:0000256" key="4">
    <source>
        <dbReference type="ARBA" id="ARBA00023239"/>
    </source>
</evidence>
<sequence length="402" mass="45704">MRDPWHFDQIIDRSNTGSAKWEPSVLEQKFGKGRGHLLPLWVADMDFICPDVIFDAMEQRLSHRVFGYSLNDSRHNDALINWFNRRHEWQIQADSIVNTPGIVPAVHYLIQCFTKPGDGVLIQPPVYYPFAQAIHTNGRHVVKNSLVLDNYRYDMDFKDLEEKTRDPRVKLAILCSPHNPVGRVWHRDELERFGAICLKNNVLVFADEIHYDLVMPGFKHTSYQSISFELSQGSIAGNAASKTFNLAGLGHSCLIIPNEVYRHEMGKFFNCLGFNSTGPSNLFGAIATRAAYEGGEPWLVDLISYIYDNFLYLKKRIEKELPGVRVFDLEATYLPWIDFNPLGLSPEKIVKIIEEKAEIAIDHGNWFGQSGAGFERINIACPRQLLSKAADALTAAFVPFCK</sequence>
<dbReference type="NCBIfam" id="TIGR04350">
    <property type="entry name" value="C_S_lyase_PatB"/>
    <property type="match status" value="1"/>
</dbReference>
<comment type="cofactor">
    <cofactor evidence="1">
        <name>pyridoxal 5'-phosphate</name>
        <dbReference type="ChEBI" id="CHEBI:597326"/>
    </cofactor>
</comment>
<feature type="domain" description="Aminotransferase class I/classII large" evidence="6">
    <location>
        <begin position="59"/>
        <end position="393"/>
    </location>
</feature>
<keyword evidence="3" id="KW-0663">Pyridoxal phosphate</keyword>
<dbReference type="SUPFAM" id="SSF53383">
    <property type="entry name" value="PLP-dependent transferases"/>
    <property type="match status" value="1"/>
</dbReference>
<evidence type="ECO:0000256" key="3">
    <source>
        <dbReference type="ARBA" id="ARBA00022898"/>
    </source>
</evidence>
<evidence type="ECO:0000313" key="9">
    <source>
        <dbReference type="Proteomes" id="UP000248798"/>
    </source>
</evidence>
<proteinExistence type="inferred from homology"/>
<keyword evidence="8" id="KW-0032">Aminotransferase</keyword>
<evidence type="ECO:0000256" key="1">
    <source>
        <dbReference type="ARBA" id="ARBA00001933"/>
    </source>
</evidence>
<dbReference type="InterPro" id="IPR015421">
    <property type="entry name" value="PyrdxlP-dep_Trfase_major"/>
</dbReference>